<keyword evidence="2" id="KW-1185">Reference proteome</keyword>
<accession>A0A6G1F2B0</accession>
<dbReference type="Proteomes" id="UP000479710">
    <property type="component" value="Unassembled WGS sequence"/>
</dbReference>
<sequence length="122" mass="13301">MHVLRFPPSHCSTLKLLGLGGITGMTLDGLEQPELTCWLMDKTDPDTMCITVSPEKKIKITPRVIDIVIGTGFGFEDICLPENKVMKAALKSLTQELGLSPNSRVSCDRLIREIGNGSTTIT</sequence>
<evidence type="ECO:0000313" key="2">
    <source>
        <dbReference type="Proteomes" id="UP000479710"/>
    </source>
</evidence>
<gene>
    <name evidence="1" type="ORF">E2562_038370</name>
</gene>
<evidence type="ECO:0000313" key="1">
    <source>
        <dbReference type="EMBL" id="KAF0930962.1"/>
    </source>
</evidence>
<dbReference type="AlphaFoldDB" id="A0A6G1F2B0"/>
<reference evidence="1 2" key="1">
    <citation type="submission" date="2019-11" db="EMBL/GenBank/DDBJ databases">
        <title>Whole genome sequence of Oryza granulata.</title>
        <authorList>
            <person name="Li W."/>
        </authorList>
    </citation>
    <scope>NUCLEOTIDE SEQUENCE [LARGE SCALE GENOMIC DNA]</scope>
    <source>
        <strain evidence="2">cv. Menghai</strain>
        <tissue evidence="1">Leaf</tissue>
    </source>
</reference>
<dbReference type="OrthoDB" id="696856at2759"/>
<comment type="caution">
    <text evidence="1">The sequence shown here is derived from an EMBL/GenBank/DDBJ whole genome shotgun (WGS) entry which is preliminary data.</text>
</comment>
<organism evidence="1 2">
    <name type="scientific">Oryza meyeriana var. granulata</name>
    <dbReference type="NCBI Taxonomy" id="110450"/>
    <lineage>
        <taxon>Eukaryota</taxon>
        <taxon>Viridiplantae</taxon>
        <taxon>Streptophyta</taxon>
        <taxon>Embryophyta</taxon>
        <taxon>Tracheophyta</taxon>
        <taxon>Spermatophyta</taxon>
        <taxon>Magnoliopsida</taxon>
        <taxon>Liliopsida</taxon>
        <taxon>Poales</taxon>
        <taxon>Poaceae</taxon>
        <taxon>BOP clade</taxon>
        <taxon>Oryzoideae</taxon>
        <taxon>Oryzeae</taxon>
        <taxon>Oryzinae</taxon>
        <taxon>Oryza</taxon>
        <taxon>Oryza meyeriana</taxon>
    </lineage>
</organism>
<dbReference type="EMBL" id="SPHZ02000002">
    <property type="protein sequence ID" value="KAF0930962.1"/>
    <property type="molecule type" value="Genomic_DNA"/>
</dbReference>
<protein>
    <submittedName>
        <fullName evidence="1">Uncharacterized protein</fullName>
    </submittedName>
</protein>
<proteinExistence type="predicted"/>
<name>A0A6G1F2B0_9ORYZ</name>